<dbReference type="AlphaFoldDB" id="A0A8J4EEK1"/>
<evidence type="ECO:0000313" key="2">
    <source>
        <dbReference type="Proteomes" id="UP000635606"/>
    </source>
</evidence>
<organism evidence="1 2">
    <name type="scientific">Virgisporangium ochraceum</name>
    <dbReference type="NCBI Taxonomy" id="65505"/>
    <lineage>
        <taxon>Bacteria</taxon>
        <taxon>Bacillati</taxon>
        <taxon>Actinomycetota</taxon>
        <taxon>Actinomycetes</taxon>
        <taxon>Micromonosporales</taxon>
        <taxon>Micromonosporaceae</taxon>
        <taxon>Virgisporangium</taxon>
    </lineage>
</organism>
<evidence type="ECO:0000313" key="1">
    <source>
        <dbReference type="EMBL" id="GIJ72655.1"/>
    </source>
</evidence>
<dbReference type="EMBL" id="BOPH01000103">
    <property type="protein sequence ID" value="GIJ72655.1"/>
    <property type="molecule type" value="Genomic_DNA"/>
</dbReference>
<gene>
    <name evidence="1" type="ORF">Voc01_075720</name>
</gene>
<proteinExistence type="predicted"/>
<protein>
    <submittedName>
        <fullName evidence="1">Uncharacterized protein</fullName>
    </submittedName>
</protein>
<keyword evidence="2" id="KW-1185">Reference proteome</keyword>
<reference evidence="1" key="1">
    <citation type="submission" date="2021-01" db="EMBL/GenBank/DDBJ databases">
        <title>Whole genome shotgun sequence of Virgisporangium ochraceum NBRC 16418.</title>
        <authorList>
            <person name="Komaki H."/>
            <person name="Tamura T."/>
        </authorList>
    </citation>
    <scope>NUCLEOTIDE SEQUENCE</scope>
    <source>
        <strain evidence="1">NBRC 16418</strain>
    </source>
</reference>
<name>A0A8J4EEK1_9ACTN</name>
<comment type="caution">
    <text evidence="1">The sequence shown here is derived from an EMBL/GenBank/DDBJ whole genome shotgun (WGS) entry which is preliminary data.</text>
</comment>
<accession>A0A8J4EEK1</accession>
<dbReference type="Proteomes" id="UP000635606">
    <property type="component" value="Unassembled WGS sequence"/>
</dbReference>
<sequence>MSDPVAARTIGSRAPGQVMTRSWGLHGDPALLVEAAQRLRLGIRAGVYRSQPPGESAMFGVARLLDAIAFSMHVEGATHPRVVTGATEVAHHVLTYVPADPP</sequence>